<dbReference type="InterPro" id="IPR041492">
    <property type="entry name" value="HAD_2"/>
</dbReference>
<dbReference type="InterPro" id="IPR036412">
    <property type="entry name" value="HAD-like_sf"/>
</dbReference>
<organism evidence="2 3">
    <name type="scientific">Haemonchus contortus</name>
    <name type="common">Barber pole worm</name>
    <dbReference type="NCBI Taxonomy" id="6289"/>
    <lineage>
        <taxon>Eukaryota</taxon>
        <taxon>Metazoa</taxon>
        <taxon>Ecdysozoa</taxon>
        <taxon>Nematoda</taxon>
        <taxon>Chromadorea</taxon>
        <taxon>Rhabditida</taxon>
        <taxon>Rhabditina</taxon>
        <taxon>Rhabditomorpha</taxon>
        <taxon>Strongyloidea</taxon>
        <taxon>Trichostrongylidae</taxon>
        <taxon>Haemonchus</taxon>
    </lineage>
</organism>
<dbReference type="OrthoDB" id="40579at2759"/>
<dbReference type="Gene3D" id="1.10.150.240">
    <property type="entry name" value="Putative phosphatase, domain 2"/>
    <property type="match status" value="1"/>
</dbReference>
<dbReference type="WBParaSite" id="HCON_00054540-00001">
    <property type="protein sequence ID" value="HCON_00054540-00001"/>
    <property type="gene ID" value="HCON_00054540"/>
</dbReference>
<accession>A0A7I4Y5F8</accession>
<dbReference type="PANTHER" id="PTHR18901:SF38">
    <property type="entry name" value="PSEUDOURIDINE-5'-PHOSPHATASE"/>
    <property type="match status" value="1"/>
</dbReference>
<dbReference type="Gene3D" id="3.40.50.1000">
    <property type="entry name" value="HAD superfamily/HAD-like"/>
    <property type="match status" value="1"/>
</dbReference>
<protein>
    <submittedName>
        <fullName evidence="3">HAD hydrolase, family IA, variant 3</fullName>
    </submittedName>
</protein>
<dbReference type="SUPFAM" id="SSF56784">
    <property type="entry name" value="HAD-like"/>
    <property type="match status" value="1"/>
</dbReference>
<evidence type="ECO:0000313" key="2">
    <source>
        <dbReference type="Proteomes" id="UP000025227"/>
    </source>
</evidence>
<dbReference type="InterPro" id="IPR023214">
    <property type="entry name" value="HAD_sf"/>
</dbReference>
<name>A0A7I4Y5F8_HAECO</name>
<dbReference type="PANTHER" id="PTHR18901">
    <property type="entry name" value="2-DEOXYGLUCOSE-6-PHOSPHATE PHOSPHATASE 2"/>
    <property type="match status" value="1"/>
</dbReference>
<dbReference type="Pfam" id="PF13419">
    <property type="entry name" value="HAD_2"/>
    <property type="match status" value="1"/>
</dbReference>
<evidence type="ECO:0000256" key="1">
    <source>
        <dbReference type="SAM" id="MobiDB-lite"/>
    </source>
</evidence>
<dbReference type="InterPro" id="IPR023198">
    <property type="entry name" value="PGP-like_dom2"/>
</dbReference>
<dbReference type="AlphaFoldDB" id="A0A7I4Y5F8"/>
<evidence type="ECO:0000313" key="3">
    <source>
        <dbReference type="WBParaSite" id="HCON_00054540-00001"/>
    </source>
</evidence>
<dbReference type="Proteomes" id="UP000025227">
    <property type="component" value="Unplaced"/>
</dbReference>
<dbReference type="GO" id="GO:0016791">
    <property type="term" value="F:phosphatase activity"/>
    <property type="evidence" value="ECO:0007669"/>
    <property type="project" value="TreeGrafter"/>
</dbReference>
<sequence>MPSAKPPVTHVIFDFDGLLVDTEPCYTLANQAMLKKYGKEFTMELKGGMMGCKNMEAIAWLLEQVGIADCVSPEEYVIEYDAMLADMFRKCNSMPGAERLVRHLASKGAQRRRRKYQKGQTFPGSIPRNNEKVPAYTHRSISCACI</sequence>
<feature type="region of interest" description="Disordered" evidence="1">
    <location>
        <begin position="109"/>
        <end position="129"/>
    </location>
</feature>
<reference evidence="3" key="1">
    <citation type="submission" date="2020-12" db="UniProtKB">
        <authorList>
            <consortium name="WormBaseParasite"/>
        </authorList>
    </citation>
    <scope>IDENTIFICATION</scope>
    <source>
        <strain evidence="3">MHco3</strain>
    </source>
</reference>
<proteinExistence type="predicted"/>
<keyword evidence="2" id="KW-1185">Reference proteome</keyword>